<reference evidence="10" key="2">
    <citation type="journal article" date="2022" name="Syst. Entomol.">
        <title>Massive gene rearrangements of mitochondrial genomes and implications for the phylogeny of Trichoptera (Insecta).</title>
        <authorList>
            <person name="Ge X."/>
            <person name="Peng L."/>
            <person name="Vogler A.P."/>
            <person name="Morse J.C."/>
            <person name="Yang L."/>
            <person name="Sun C."/>
            <person name="Wang B."/>
        </authorList>
    </citation>
    <scope>NUCLEOTIDE SEQUENCE</scope>
</reference>
<comment type="similarity">
    <text evidence="2 9">Belongs to the complex I subunit 3 family.</text>
</comment>
<dbReference type="GO" id="GO:0008137">
    <property type="term" value="F:NADH dehydrogenase (ubiquinone) activity"/>
    <property type="evidence" value="ECO:0007669"/>
    <property type="project" value="UniProtKB-UniRule"/>
</dbReference>
<keyword evidence="9" id="KW-0249">Electron transport</keyword>
<dbReference type="InterPro" id="IPR000440">
    <property type="entry name" value="NADH_UbQ/plastoQ_OxRdtase_su3"/>
</dbReference>
<keyword evidence="9" id="KW-1278">Translocase</keyword>
<geneLocation type="mitochondrion" evidence="10"/>
<dbReference type="AlphaFoldDB" id="A0A9E8LP10"/>
<feature type="transmembrane region" description="Helical" evidence="9">
    <location>
        <begin position="6"/>
        <end position="25"/>
    </location>
</feature>
<dbReference type="RefSeq" id="YP_010586374.1">
    <property type="nucleotide sequence ID" value="NC_069270.1"/>
</dbReference>
<keyword evidence="9" id="KW-0520">NAD</keyword>
<dbReference type="GeneID" id="77426062"/>
<dbReference type="EMBL" id="OL678032">
    <property type="protein sequence ID" value="UZZ44162.1"/>
    <property type="molecule type" value="Genomic_DNA"/>
</dbReference>
<dbReference type="PANTHER" id="PTHR11058:SF9">
    <property type="entry name" value="NADH-UBIQUINONE OXIDOREDUCTASE CHAIN 3"/>
    <property type="match status" value="1"/>
</dbReference>
<dbReference type="PANTHER" id="PTHR11058">
    <property type="entry name" value="NADH-UBIQUINONE OXIDOREDUCTASE CHAIN 3"/>
    <property type="match status" value="1"/>
</dbReference>
<dbReference type="Gene3D" id="1.20.58.1610">
    <property type="entry name" value="NADH:ubiquinone/plastoquinone oxidoreductase, chain 3"/>
    <property type="match status" value="1"/>
</dbReference>
<organism evidence="10">
    <name type="scientific">Molanna truncata</name>
    <dbReference type="NCBI Taxonomy" id="2942250"/>
    <lineage>
        <taxon>Eukaryota</taxon>
        <taxon>Metazoa</taxon>
        <taxon>Ecdysozoa</taxon>
        <taxon>Arthropoda</taxon>
        <taxon>Hexapoda</taxon>
        <taxon>Insecta</taxon>
        <taxon>Pterygota</taxon>
        <taxon>Neoptera</taxon>
        <taxon>Endopterygota</taxon>
        <taxon>Trichoptera</taxon>
        <taxon>Integripalpia</taxon>
        <taxon>Brevitentoria</taxon>
        <taxon>Leptoceroidea</taxon>
        <taxon>Molannidae</taxon>
        <taxon>Molanna</taxon>
    </lineage>
</organism>
<evidence type="ECO:0000256" key="2">
    <source>
        <dbReference type="ARBA" id="ARBA00008472"/>
    </source>
</evidence>
<protein>
    <recommendedName>
        <fullName evidence="3 9">NADH-ubiquinone oxidoreductase chain 3</fullName>
        <ecNumber evidence="9">7.1.1.2</ecNumber>
    </recommendedName>
</protein>
<dbReference type="GO" id="GO:0030964">
    <property type="term" value="C:NADH dehydrogenase complex"/>
    <property type="evidence" value="ECO:0007669"/>
    <property type="project" value="TreeGrafter"/>
</dbReference>
<keyword evidence="7 9" id="KW-0472">Membrane</keyword>
<reference evidence="10" key="1">
    <citation type="submission" date="2021-11" db="EMBL/GenBank/DDBJ databases">
        <authorList>
            <person name="Ge X.-Y."/>
            <person name="Peng L."/>
            <person name="Sun C.-H."/>
            <person name="Wang B.-X."/>
        </authorList>
    </citation>
    <scope>NUCLEOTIDE SEQUENCE</scope>
</reference>
<dbReference type="Pfam" id="PF00507">
    <property type="entry name" value="Oxidored_q4"/>
    <property type="match status" value="1"/>
</dbReference>
<feature type="transmembrane region" description="Helical" evidence="9">
    <location>
        <begin position="55"/>
        <end position="80"/>
    </location>
</feature>
<dbReference type="GO" id="GO:0031966">
    <property type="term" value="C:mitochondrial membrane"/>
    <property type="evidence" value="ECO:0007669"/>
    <property type="project" value="UniProtKB-SubCell"/>
</dbReference>
<proteinExistence type="inferred from homology"/>
<evidence type="ECO:0000256" key="8">
    <source>
        <dbReference type="ARBA" id="ARBA00049551"/>
    </source>
</evidence>
<evidence type="ECO:0000256" key="6">
    <source>
        <dbReference type="ARBA" id="ARBA00022989"/>
    </source>
</evidence>
<sequence length="117" mass="14055">MFSNLINLIIIMMISMILMFICLFLSKKNKMSLEKISTFECGFNPKSKARLPFSIHFFLITIIFLVFDVEITLILPMIITWKITNLNLWLSLMIFFMYLLMMELFYEWTQGMLKWTN</sequence>
<evidence type="ECO:0000313" key="10">
    <source>
        <dbReference type="EMBL" id="UZZ44162.1"/>
    </source>
</evidence>
<comment type="subcellular location">
    <subcellularLocation>
        <location evidence="1">Membrane</location>
    </subcellularLocation>
    <subcellularLocation>
        <location evidence="9">Mitochondrion membrane</location>
        <topology evidence="9">Multi-pass membrane protein</topology>
    </subcellularLocation>
</comment>
<evidence type="ECO:0000256" key="5">
    <source>
        <dbReference type="ARBA" id="ARBA00022692"/>
    </source>
</evidence>
<gene>
    <name evidence="10" type="primary">ND3</name>
</gene>
<keyword evidence="9" id="KW-0830">Ubiquinone</keyword>
<dbReference type="EC" id="7.1.1.2" evidence="9"/>
<comment type="function">
    <text evidence="9">Core subunit of the mitochondrial membrane respiratory chain NADH dehydrogenase (Complex I) which catalyzes electron transfer from NADH through the respiratory chain, using ubiquinone as an electron acceptor. Essential for the catalytic activity of complex I.</text>
</comment>
<evidence type="ECO:0000256" key="3">
    <source>
        <dbReference type="ARBA" id="ARBA00021007"/>
    </source>
</evidence>
<evidence type="ECO:0000256" key="9">
    <source>
        <dbReference type="RuleBase" id="RU003640"/>
    </source>
</evidence>
<evidence type="ECO:0000256" key="1">
    <source>
        <dbReference type="ARBA" id="ARBA00004370"/>
    </source>
</evidence>
<dbReference type="CTD" id="4537"/>
<evidence type="ECO:0000256" key="4">
    <source>
        <dbReference type="ARBA" id="ARBA00022448"/>
    </source>
</evidence>
<comment type="catalytic activity">
    <reaction evidence="8 9">
        <text>a ubiquinone + NADH + 5 H(+)(in) = a ubiquinol + NAD(+) + 4 H(+)(out)</text>
        <dbReference type="Rhea" id="RHEA:29091"/>
        <dbReference type="Rhea" id="RHEA-COMP:9565"/>
        <dbReference type="Rhea" id="RHEA-COMP:9566"/>
        <dbReference type="ChEBI" id="CHEBI:15378"/>
        <dbReference type="ChEBI" id="CHEBI:16389"/>
        <dbReference type="ChEBI" id="CHEBI:17976"/>
        <dbReference type="ChEBI" id="CHEBI:57540"/>
        <dbReference type="ChEBI" id="CHEBI:57945"/>
        <dbReference type="EC" id="7.1.1.2"/>
    </reaction>
</comment>
<evidence type="ECO:0000256" key="7">
    <source>
        <dbReference type="ARBA" id="ARBA00023136"/>
    </source>
</evidence>
<accession>A0A9E8LP10</accession>
<keyword evidence="4 9" id="KW-0813">Transport</keyword>
<keyword evidence="9" id="KW-0679">Respiratory chain</keyword>
<keyword evidence="5 9" id="KW-0812">Transmembrane</keyword>
<keyword evidence="6 9" id="KW-1133">Transmembrane helix</keyword>
<name>A0A9E8LP10_9NEOP</name>
<dbReference type="InterPro" id="IPR038430">
    <property type="entry name" value="NDAH_ubi_oxred_su3_sf"/>
</dbReference>
<keyword evidence="9 10" id="KW-0496">Mitochondrion</keyword>
<feature type="transmembrane region" description="Helical" evidence="9">
    <location>
        <begin position="86"/>
        <end position="106"/>
    </location>
</feature>